<dbReference type="AlphaFoldDB" id="A0A7X1B103"/>
<dbReference type="InterPro" id="IPR009057">
    <property type="entry name" value="Homeodomain-like_sf"/>
</dbReference>
<comment type="caution">
    <text evidence="2">The sequence shown here is derived from an EMBL/GenBank/DDBJ whole genome shotgun (WGS) entry which is preliminary data.</text>
</comment>
<evidence type="ECO:0000313" key="3">
    <source>
        <dbReference type="Proteomes" id="UP000525652"/>
    </source>
</evidence>
<name>A0A7X1B103_9BACT</name>
<dbReference type="InterPro" id="IPR038717">
    <property type="entry name" value="Tc1-like_DDE_dom"/>
</dbReference>
<dbReference type="Pfam" id="PF13358">
    <property type="entry name" value="DDE_3"/>
    <property type="match status" value="1"/>
</dbReference>
<sequence length="357" mass="41183">MRRRNLGDEADRQRIKVLLKGKNSGWRQARLIALQMGFNPENESSEIAEIVGVSKPTVNRWFKQYKEEGLDKVLTRGYGIGRPSGLDEEIEEYISKALDSGRWNTAKQAQEELQKHFGKAFGYQTVWTWLKKCAGVLRVPRPVHEKRDPAKSEVFKRTFLGKLLDQPIDGDKPVKIWFADESRYGLLPNLRRVWTKKALRPHKLWKSEYKWSYCYGALDVVDGESVFLQTPTVNLQWTEQFLLQIKKQFPGHEHIVVWDGAGFHPQCSSHERVPEGIYPVALPPYSPELNPIEKLWDLIQDHTSNRLWPTIERLDQVVAMHLNDWIADPIQVIRLVGNGWIRASANGSAAILNIKPF</sequence>
<dbReference type="Proteomes" id="UP000525652">
    <property type="component" value="Unassembled WGS sequence"/>
</dbReference>
<dbReference type="SUPFAM" id="SSF46689">
    <property type="entry name" value="Homeodomain-like"/>
    <property type="match status" value="1"/>
</dbReference>
<feature type="domain" description="Tc1-like transposase DDE" evidence="1">
    <location>
        <begin position="176"/>
        <end position="314"/>
    </location>
</feature>
<dbReference type="Gene3D" id="3.30.420.10">
    <property type="entry name" value="Ribonuclease H-like superfamily/Ribonuclease H"/>
    <property type="match status" value="1"/>
</dbReference>
<dbReference type="GO" id="GO:0003676">
    <property type="term" value="F:nucleic acid binding"/>
    <property type="evidence" value="ECO:0007669"/>
    <property type="project" value="InterPro"/>
</dbReference>
<dbReference type="EMBL" id="JACHVA010000100">
    <property type="protein sequence ID" value="MBC2602548.1"/>
    <property type="molecule type" value="Genomic_DNA"/>
</dbReference>
<keyword evidence="3" id="KW-1185">Reference proteome</keyword>
<organism evidence="2 3">
    <name type="scientific">Puniceicoccus vermicola</name>
    <dbReference type="NCBI Taxonomy" id="388746"/>
    <lineage>
        <taxon>Bacteria</taxon>
        <taxon>Pseudomonadati</taxon>
        <taxon>Verrucomicrobiota</taxon>
        <taxon>Opitutia</taxon>
        <taxon>Puniceicoccales</taxon>
        <taxon>Puniceicoccaceae</taxon>
        <taxon>Puniceicoccus</taxon>
    </lineage>
</organism>
<reference evidence="2 3" key="1">
    <citation type="submission" date="2020-07" db="EMBL/GenBank/DDBJ databases">
        <authorList>
            <person name="Feng X."/>
        </authorList>
    </citation>
    <scope>NUCLEOTIDE SEQUENCE [LARGE SCALE GENOMIC DNA]</scope>
    <source>
        <strain evidence="2 3">JCM14086</strain>
    </source>
</reference>
<dbReference type="InterPro" id="IPR036397">
    <property type="entry name" value="RNaseH_sf"/>
</dbReference>
<dbReference type="RefSeq" id="WP_185693218.1">
    <property type="nucleotide sequence ID" value="NZ_JACHVA010000100.1"/>
</dbReference>
<evidence type="ECO:0000313" key="2">
    <source>
        <dbReference type="EMBL" id="MBC2602548.1"/>
    </source>
</evidence>
<proteinExistence type="predicted"/>
<gene>
    <name evidence="2" type="ORF">H5P30_12255</name>
</gene>
<accession>A0A7X1B103</accession>
<dbReference type="NCBIfam" id="NF033545">
    <property type="entry name" value="transpos_IS630"/>
    <property type="match status" value="1"/>
</dbReference>
<dbReference type="Pfam" id="PF13565">
    <property type="entry name" value="HTH_32"/>
    <property type="match status" value="1"/>
</dbReference>
<protein>
    <submittedName>
        <fullName evidence="2">IS630 family transposase</fullName>
    </submittedName>
</protein>
<evidence type="ECO:0000259" key="1">
    <source>
        <dbReference type="Pfam" id="PF13358"/>
    </source>
</evidence>
<dbReference type="InterPro" id="IPR047655">
    <property type="entry name" value="Transpos_IS630-like"/>
</dbReference>